<dbReference type="InterPro" id="IPR005162">
    <property type="entry name" value="Retrotrans_gag_dom"/>
</dbReference>
<dbReference type="EMBL" id="JAJJMB010014612">
    <property type="protein sequence ID" value="KAI3859342.1"/>
    <property type="molecule type" value="Genomic_DNA"/>
</dbReference>
<dbReference type="Pfam" id="PF03732">
    <property type="entry name" value="Retrotrans_gag"/>
    <property type="match status" value="1"/>
</dbReference>
<feature type="domain" description="Retrotransposon gag" evidence="1">
    <location>
        <begin position="77"/>
        <end position="121"/>
    </location>
</feature>
<dbReference type="Proteomes" id="UP001202328">
    <property type="component" value="Unassembled WGS sequence"/>
</dbReference>
<reference evidence="2" key="1">
    <citation type="submission" date="2022-04" db="EMBL/GenBank/DDBJ databases">
        <title>A functionally conserved STORR gene fusion in Papaver species that diverged 16.8 million years ago.</title>
        <authorList>
            <person name="Catania T."/>
        </authorList>
    </citation>
    <scope>NUCLEOTIDE SEQUENCE</scope>
    <source>
        <strain evidence="2">S-188037</strain>
    </source>
</reference>
<organism evidence="2 3">
    <name type="scientific">Papaver atlanticum</name>
    <dbReference type="NCBI Taxonomy" id="357466"/>
    <lineage>
        <taxon>Eukaryota</taxon>
        <taxon>Viridiplantae</taxon>
        <taxon>Streptophyta</taxon>
        <taxon>Embryophyta</taxon>
        <taxon>Tracheophyta</taxon>
        <taxon>Spermatophyta</taxon>
        <taxon>Magnoliopsida</taxon>
        <taxon>Ranunculales</taxon>
        <taxon>Papaveraceae</taxon>
        <taxon>Papaveroideae</taxon>
        <taxon>Papaver</taxon>
    </lineage>
</organism>
<evidence type="ECO:0000313" key="3">
    <source>
        <dbReference type="Proteomes" id="UP001202328"/>
    </source>
</evidence>
<accession>A0AAD4S5A0</accession>
<keyword evidence="3" id="KW-1185">Reference proteome</keyword>
<name>A0AAD4S5A0_9MAGN</name>
<comment type="caution">
    <text evidence="2">The sequence shown here is derived from an EMBL/GenBank/DDBJ whole genome shotgun (WGS) entry which is preliminary data.</text>
</comment>
<sequence>MPLNNMKLKGVASARNGESKNTVMAKHLKSCCEHLAQTAQTIDGSTRNQNQSRCSSEFYAHLVAGEDRVRFATYINVMDMSWEQFENLFLDKYFPPTARSSKCAEFAVLKQGDMTLERYGKHLVETPELKAQKLEGALKVVICDRVVAVGLKTYNELDANPERERRARPKEED</sequence>
<proteinExistence type="predicted"/>
<dbReference type="AlphaFoldDB" id="A0AAD4S5A0"/>
<evidence type="ECO:0000259" key="1">
    <source>
        <dbReference type="Pfam" id="PF03732"/>
    </source>
</evidence>
<evidence type="ECO:0000313" key="2">
    <source>
        <dbReference type="EMBL" id="KAI3859342.1"/>
    </source>
</evidence>
<gene>
    <name evidence="2" type="ORF">MKW98_007723</name>
</gene>
<protein>
    <recommendedName>
        <fullName evidence="1">Retrotransposon gag domain-containing protein</fullName>
    </recommendedName>
</protein>